<dbReference type="STRING" id="75743.A0A401PJ02"/>
<feature type="compositionally biased region" description="Polar residues" evidence="1">
    <location>
        <begin position="86"/>
        <end position="95"/>
    </location>
</feature>
<feature type="region of interest" description="Disordered" evidence="1">
    <location>
        <begin position="309"/>
        <end position="361"/>
    </location>
</feature>
<feature type="compositionally biased region" description="Acidic residues" evidence="1">
    <location>
        <begin position="316"/>
        <end position="342"/>
    </location>
</feature>
<feature type="compositionally biased region" description="Polar residues" evidence="1">
    <location>
        <begin position="103"/>
        <end position="112"/>
    </location>
</feature>
<evidence type="ECO:0000313" key="2">
    <source>
        <dbReference type="EMBL" id="GCB73107.1"/>
    </source>
</evidence>
<dbReference type="AlphaFoldDB" id="A0A401PJ02"/>
<comment type="caution">
    <text evidence="2">The sequence shown here is derived from an EMBL/GenBank/DDBJ whole genome shotgun (WGS) entry which is preliminary data.</text>
</comment>
<dbReference type="PANTHER" id="PTHR21520:SF2">
    <property type="entry name" value="GLUTAMATE-RICH PROTEIN 2"/>
    <property type="match status" value="1"/>
</dbReference>
<sequence length="361" mass="40549">MDRPWDMAERSSLPLSPSLRPAGRLEELVPEDALIVAPLQVMARNGMFMENGSTLTVRASHCKAHASLISDAYTIQSSHVQERTEQPASPNSELNRITKPESKWSSVKQQNLDVKKQDVAPKMSEQPVSPNNELKKFVNPEGKRSPEKRQNLNLKKQHVESKMNEQPASPNSELKKLVNQESNWSSEKRQNLNVKKQHIESKMNEYPAPSNSEQNKLTNPESKRSSEKQQNMDVKKQDVESKMCGCGAAIHSVLIAIGVVRGRDEFLKAIMDRDYKLSSKLCQMILIYEPENPEAQQFKKLLDVKIQLDEAASTDQNDEEDSTESDSSDEDESEDSSNEDSDESKSSDEVSDDSSGSEKTT</sequence>
<gene>
    <name evidence="2" type="ORF">scyTo_0006627</name>
</gene>
<reference evidence="2 3" key="1">
    <citation type="journal article" date="2018" name="Nat. Ecol. Evol.">
        <title>Shark genomes provide insights into elasmobranch evolution and the origin of vertebrates.</title>
        <authorList>
            <person name="Hara Y"/>
            <person name="Yamaguchi K"/>
            <person name="Onimaru K"/>
            <person name="Kadota M"/>
            <person name="Koyanagi M"/>
            <person name="Keeley SD"/>
            <person name="Tatsumi K"/>
            <person name="Tanaka K"/>
            <person name="Motone F"/>
            <person name="Kageyama Y"/>
            <person name="Nozu R"/>
            <person name="Adachi N"/>
            <person name="Nishimura O"/>
            <person name="Nakagawa R"/>
            <person name="Tanegashima C"/>
            <person name="Kiyatake I"/>
            <person name="Matsumoto R"/>
            <person name="Murakumo K"/>
            <person name="Nishida K"/>
            <person name="Terakita A"/>
            <person name="Kuratani S"/>
            <person name="Sato K"/>
            <person name="Hyodo S Kuraku.S."/>
        </authorList>
    </citation>
    <scope>NUCLEOTIDE SEQUENCE [LARGE SCALE GENOMIC DNA]</scope>
</reference>
<dbReference type="OrthoDB" id="9950633at2759"/>
<keyword evidence="3" id="KW-1185">Reference proteome</keyword>
<feature type="region of interest" description="Disordered" evidence="1">
    <location>
        <begin position="78"/>
        <end position="174"/>
    </location>
</feature>
<organism evidence="2 3">
    <name type="scientific">Scyliorhinus torazame</name>
    <name type="common">Cloudy catshark</name>
    <name type="synonym">Catulus torazame</name>
    <dbReference type="NCBI Taxonomy" id="75743"/>
    <lineage>
        <taxon>Eukaryota</taxon>
        <taxon>Metazoa</taxon>
        <taxon>Chordata</taxon>
        <taxon>Craniata</taxon>
        <taxon>Vertebrata</taxon>
        <taxon>Chondrichthyes</taxon>
        <taxon>Elasmobranchii</taxon>
        <taxon>Galeomorphii</taxon>
        <taxon>Galeoidea</taxon>
        <taxon>Carcharhiniformes</taxon>
        <taxon>Scyliorhinidae</taxon>
        <taxon>Scyliorhinus</taxon>
    </lineage>
</organism>
<feature type="region of interest" description="Disordered" evidence="1">
    <location>
        <begin position="1"/>
        <end position="20"/>
    </location>
</feature>
<feature type="compositionally biased region" description="Low complexity" evidence="1">
    <location>
        <begin position="10"/>
        <end position="20"/>
    </location>
</feature>
<feature type="compositionally biased region" description="Polar residues" evidence="1">
    <location>
        <begin position="209"/>
        <end position="220"/>
    </location>
</feature>
<feature type="region of interest" description="Disordered" evidence="1">
    <location>
        <begin position="204"/>
        <end position="236"/>
    </location>
</feature>
<accession>A0A401PJ02</accession>
<protein>
    <submittedName>
        <fullName evidence="2">Uncharacterized protein</fullName>
    </submittedName>
</protein>
<dbReference type="InterPro" id="IPR026703">
    <property type="entry name" value="ERICH2"/>
</dbReference>
<dbReference type="PANTHER" id="PTHR21520">
    <property type="entry name" value="GLUTAMATE-RICH PROTEIN 2"/>
    <property type="match status" value="1"/>
</dbReference>
<dbReference type="EMBL" id="BFAA01002268">
    <property type="protein sequence ID" value="GCB73107.1"/>
    <property type="molecule type" value="Genomic_DNA"/>
</dbReference>
<evidence type="ECO:0000256" key="1">
    <source>
        <dbReference type="SAM" id="MobiDB-lite"/>
    </source>
</evidence>
<dbReference type="OMA" id="RASHCKA"/>
<name>A0A401PJ02_SCYTO</name>
<feature type="compositionally biased region" description="Basic and acidic residues" evidence="1">
    <location>
        <begin position="133"/>
        <end position="150"/>
    </location>
</feature>
<dbReference type="Proteomes" id="UP000288216">
    <property type="component" value="Unassembled WGS sequence"/>
</dbReference>
<proteinExistence type="predicted"/>
<evidence type="ECO:0000313" key="3">
    <source>
        <dbReference type="Proteomes" id="UP000288216"/>
    </source>
</evidence>